<protein>
    <submittedName>
        <fullName evidence="1">AAA family ATPase</fullName>
    </submittedName>
</protein>
<keyword evidence="2" id="KW-1185">Reference proteome</keyword>
<dbReference type="RefSeq" id="WP_209653888.1">
    <property type="nucleotide sequence ID" value="NZ_JAGJCB010000004.1"/>
</dbReference>
<sequence>MKKNKSPSLKKALKKYRVNSSEILKPPEIAWGMISKDKNNFIPLGTLGNFSLIIGKAKSKKSFFIGLITSTILKNNKNLLNHLQSRLPKGKEGVLYFDTEQGKYHVQLVLKRICKQINIKNPKHLKMYGLRSLNPKERLDLIEFAIYKNDDIGFVVIDGIKDLITSINSEEEATGIASKLLKWSEERNIHIVCVLHQNKGDNNARGHLGSELVHKAETVLSVSKSENDKNISVVEAEMCRNEEPDIFAFEIIDGLPIQVEDYEERAKTKKKKYDVLDIPHYQMYQLLTEVYSFKNEYKYAELMIAIKTAHKKQLKKPLADIPARDLIIYMKNMNWLIQEKERMPYKLGKYETKTD</sequence>
<dbReference type="SUPFAM" id="SSF52540">
    <property type="entry name" value="P-loop containing nucleoside triphosphate hydrolases"/>
    <property type="match status" value="1"/>
</dbReference>
<reference evidence="1 2" key="1">
    <citation type="submission" date="2021-04" db="EMBL/GenBank/DDBJ databases">
        <title>Mariniflexile gromovii gen. nov., sp. nov., a gliding bacterium isolated from the sea urchin Strongylocentrotus intermedius.</title>
        <authorList>
            <person name="Ko S."/>
            <person name="Le V."/>
            <person name="Ahn C.-Y."/>
            <person name="Oh H.-M."/>
        </authorList>
    </citation>
    <scope>NUCLEOTIDE SEQUENCE [LARGE SCALE GENOMIC DNA]</scope>
    <source>
        <strain evidence="1 2">KCTC 12570</strain>
    </source>
</reference>
<proteinExistence type="predicted"/>
<accession>A0ABS4BSI6</accession>
<name>A0ABS4BSI6_9FLAO</name>
<dbReference type="Gene3D" id="3.40.50.300">
    <property type="entry name" value="P-loop containing nucleotide triphosphate hydrolases"/>
    <property type="match status" value="1"/>
</dbReference>
<organism evidence="1 2">
    <name type="scientific">Mariniflexile gromovii</name>
    <dbReference type="NCBI Taxonomy" id="362523"/>
    <lineage>
        <taxon>Bacteria</taxon>
        <taxon>Pseudomonadati</taxon>
        <taxon>Bacteroidota</taxon>
        <taxon>Flavobacteriia</taxon>
        <taxon>Flavobacteriales</taxon>
        <taxon>Flavobacteriaceae</taxon>
        <taxon>Mariniflexile</taxon>
    </lineage>
</organism>
<dbReference type="EMBL" id="JAGJCB010000004">
    <property type="protein sequence ID" value="MBP0903558.1"/>
    <property type="molecule type" value="Genomic_DNA"/>
</dbReference>
<dbReference type="Pfam" id="PF13481">
    <property type="entry name" value="AAA_25"/>
    <property type="match status" value="1"/>
</dbReference>
<evidence type="ECO:0000313" key="1">
    <source>
        <dbReference type="EMBL" id="MBP0903558.1"/>
    </source>
</evidence>
<comment type="caution">
    <text evidence="1">The sequence shown here is derived from an EMBL/GenBank/DDBJ whole genome shotgun (WGS) entry which is preliminary data.</text>
</comment>
<gene>
    <name evidence="1" type="ORF">J8H85_06935</name>
</gene>
<dbReference type="InterPro" id="IPR027417">
    <property type="entry name" value="P-loop_NTPase"/>
</dbReference>
<evidence type="ECO:0000313" key="2">
    <source>
        <dbReference type="Proteomes" id="UP000670776"/>
    </source>
</evidence>
<dbReference type="Proteomes" id="UP000670776">
    <property type="component" value="Unassembled WGS sequence"/>
</dbReference>